<dbReference type="OrthoDB" id="4504900at2759"/>
<name>A0A1L9SDQ4_9EURO</name>
<dbReference type="RefSeq" id="XP_022579821.1">
    <property type="nucleotide sequence ID" value="XM_022727045.1"/>
</dbReference>
<dbReference type="Proteomes" id="UP000184188">
    <property type="component" value="Unassembled WGS sequence"/>
</dbReference>
<evidence type="ECO:0000313" key="3">
    <source>
        <dbReference type="Proteomes" id="UP000184188"/>
    </source>
</evidence>
<dbReference type="EMBL" id="KV878345">
    <property type="protein sequence ID" value="OJJ45311.1"/>
    <property type="molecule type" value="Genomic_DNA"/>
</dbReference>
<dbReference type="STRING" id="1073090.A0A1L9SDQ4"/>
<accession>A0A1L9SDQ4</accession>
<feature type="region of interest" description="Disordered" evidence="1">
    <location>
        <begin position="87"/>
        <end position="126"/>
    </location>
</feature>
<organism evidence="2 3">
    <name type="scientific">Penicilliopsis zonata CBS 506.65</name>
    <dbReference type="NCBI Taxonomy" id="1073090"/>
    <lineage>
        <taxon>Eukaryota</taxon>
        <taxon>Fungi</taxon>
        <taxon>Dikarya</taxon>
        <taxon>Ascomycota</taxon>
        <taxon>Pezizomycotina</taxon>
        <taxon>Eurotiomycetes</taxon>
        <taxon>Eurotiomycetidae</taxon>
        <taxon>Eurotiales</taxon>
        <taxon>Aspergillaceae</taxon>
        <taxon>Penicilliopsis</taxon>
    </lineage>
</organism>
<keyword evidence="3" id="KW-1185">Reference proteome</keyword>
<dbReference type="AlphaFoldDB" id="A0A1L9SDQ4"/>
<dbReference type="VEuPathDB" id="FungiDB:ASPZODRAFT_17528"/>
<dbReference type="GeneID" id="34613509"/>
<proteinExistence type="predicted"/>
<feature type="region of interest" description="Disordered" evidence="1">
    <location>
        <begin position="1"/>
        <end position="60"/>
    </location>
</feature>
<feature type="compositionally biased region" description="Polar residues" evidence="1">
    <location>
        <begin position="1"/>
        <end position="32"/>
    </location>
</feature>
<feature type="compositionally biased region" description="Basic and acidic residues" evidence="1">
    <location>
        <begin position="107"/>
        <end position="117"/>
    </location>
</feature>
<reference evidence="3" key="1">
    <citation type="journal article" date="2017" name="Genome Biol.">
        <title>Comparative genomics reveals high biological diversity and specific adaptations in the industrially and medically important fungal genus Aspergillus.</title>
        <authorList>
            <person name="de Vries R.P."/>
            <person name="Riley R."/>
            <person name="Wiebenga A."/>
            <person name="Aguilar-Osorio G."/>
            <person name="Amillis S."/>
            <person name="Uchima C.A."/>
            <person name="Anderluh G."/>
            <person name="Asadollahi M."/>
            <person name="Askin M."/>
            <person name="Barry K."/>
            <person name="Battaglia E."/>
            <person name="Bayram O."/>
            <person name="Benocci T."/>
            <person name="Braus-Stromeyer S.A."/>
            <person name="Caldana C."/>
            <person name="Canovas D."/>
            <person name="Cerqueira G.C."/>
            <person name="Chen F."/>
            <person name="Chen W."/>
            <person name="Choi C."/>
            <person name="Clum A."/>
            <person name="Dos Santos R.A."/>
            <person name="Damasio A.R."/>
            <person name="Diallinas G."/>
            <person name="Emri T."/>
            <person name="Fekete E."/>
            <person name="Flipphi M."/>
            <person name="Freyberg S."/>
            <person name="Gallo A."/>
            <person name="Gournas C."/>
            <person name="Habgood R."/>
            <person name="Hainaut M."/>
            <person name="Harispe M.L."/>
            <person name="Henrissat B."/>
            <person name="Hilden K.S."/>
            <person name="Hope R."/>
            <person name="Hossain A."/>
            <person name="Karabika E."/>
            <person name="Karaffa L."/>
            <person name="Karanyi Z."/>
            <person name="Krasevec N."/>
            <person name="Kuo A."/>
            <person name="Kusch H."/>
            <person name="LaButti K."/>
            <person name="Lagendijk E.L."/>
            <person name="Lapidus A."/>
            <person name="Levasseur A."/>
            <person name="Lindquist E."/>
            <person name="Lipzen A."/>
            <person name="Logrieco A.F."/>
            <person name="MacCabe A."/>
            <person name="Maekelae M.R."/>
            <person name="Malavazi I."/>
            <person name="Melin P."/>
            <person name="Meyer V."/>
            <person name="Mielnichuk N."/>
            <person name="Miskei M."/>
            <person name="Molnar A.P."/>
            <person name="Mule G."/>
            <person name="Ngan C.Y."/>
            <person name="Orejas M."/>
            <person name="Orosz E."/>
            <person name="Ouedraogo J.P."/>
            <person name="Overkamp K.M."/>
            <person name="Park H.-S."/>
            <person name="Perrone G."/>
            <person name="Piumi F."/>
            <person name="Punt P.J."/>
            <person name="Ram A.F."/>
            <person name="Ramon A."/>
            <person name="Rauscher S."/>
            <person name="Record E."/>
            <person name="Riano-Pachon D.M."/>
            <person name="Robert V."/>
            <person name="Roehrig J."/>
            <person name="Ruller R."/>
            <person name="Salamov A."/>
            <person name="Salih N.S."/>
            <person name="Samson R.A."/>
            <person name="Sandor E."/>
            <person name="Sanguinetti M."/>
            <person name="Schuetze T."/>
            <person name="Sepcic K."/>
            <person name="Shelest E."/>
            <person name="Sherlock G."/>
            <person name="Sophianopoulou V."/>
            <person name="Squina F.M."/>
            <person name="Sun H."/>
            <person name="Susca A."/>
            <person name="Todd R.B."/>
            <person name="Tsang A."/>
            <person name="Unkles S.E."/>
            <person name="van de Wiele N."/>
            <person name="van Rossen-Uffink D."/>
            <person name="Oliveira J.V."/>
            <person name="Vesth T.C."/>
            <person name="Visser J."/>
            <person name="Yu J.-H."/>
            <person name="Zhou M."/>
            <person name="Andersen M.R."/>
            <person name="Archer D.B."/>
            <person name="Baker S.E."/>
            <person name="Benoit I."/>
            <person name="Brakhage A.A."/>
            <person name="Braus G.H."/>
            <person name="Fischer R."/>
            <person name="Frisvad J.C."/>
            <person name="Goldman G.H."/>
            <person name="Houbraken J."/>
            <person name="Oakley B."/>
            <person name="Pocsi I."/>
            <person name="Scazzocchio C."/>
            <person name="Seiboth B."/>
            <person name="vanKuyk P.A."/>
            <person name="Wortman J."/>
            <person name="Dyer P.S."/>
            <person name="Grigoriev I.V."/>
        </authorList>
    </citation>
    <scope>NUCLEOTIDE SEQUENCE [LARGE SCALE GENOMIC DNA]</scope>
    <source>
        <strain evidence="3">CBS 506.65</strain>
    </source>
</reference>
<sequence>MATPSTPSHRADSRQPSSTQGGASSQPTPANNSGGGSGWGDPGFFKGGSNGHEGAGHAPALNARSTIGGFLGLTDQKTEAEKHYQGRFDQATGVREKTKSGAPTCESEDHSFMEHRPGCSATLPGWDAAKSVVNT</sequence>
<gene>
    <name evidence="2" type="ORF">ASPZODRAFT_17528</name>
</gene>
<protein>
    <submittedName>
        <fullName evidence="2">Uncharacterized protein</fullName>
    </submittedName>
</protein>
<feature type="compositionally biased region" description="Gly residues" evidence="1">
    <location>
        <begin position="33"/>
        <end position="53"/>
    </location>
</feature>
<evidence type="ECO:0000256" key="1">
    <source>
        <dbReference type="SAM" id="MobiDB-lite"/>
    </source>
</evidence>
<evidence type="ECO:0000313" key="2">
    <source>
        <dbReference type="EMBL" id="OJJ45311.1"/>
    </source>
</evidence>